<reference evidence="2 3" key="1">
    <citation type="journal article" date="2022" name="Nat. Plants">
        <title>Genomes of leafy and leafless Platanthera orchids illuminate the evolution of mycoheterotrophy.</title>
        <authorList>
            <person name="Li M.H."/>
            <person name="Liu K.W."/>
            <person name="Li Z."/>
            <person name="Lu H.C."/>
            <person name="Ye Q.L."/>
            <person name="Zhang D."/>
            <person name="Wang J.Y."/>
            <person name="Li Y.F."/>
            <person name="Zhong Z.M."/>
            <person name="Liu X."/>
            <person name="Yu X."/>
            <person name="Liu D.K."/>
            <person name="Tu X.D."/>
            <person name="Liu B."/>
            <person name="Hao Y."/>
            <person name="Liao X.Y."/>
            <person name="Jiang Y.T."/>
            <person name="Sun W.H."/>
            <person name="Chen J."/>
            <person name="Chen Y.Q."/>
            <person name="Ai Y."/>
            <person name="Zhai J.W."/>
            <person name="Wu S.S."/>
            <person name="Zhou Z."/>
            <person name="Hsiao Y.Y."/>
            <person name="Wu W.L."/>
            <person name="Chen Y.Y."/>
            <person name="Lin Y.F."/>
            <person name="Hsu J.L."/>
            <person name="Li C.Y."/>
            <person name="Wang Z.W."/>
            <person name="Zhao X."/>
            <person name="Zhong W.Y."/>
            <person name="Ma X.K."/>
            <person name="Ma L."/>
            <person name="Huang J."/>
            <person name="Chen G.Z."/>
            <person name="Huang M.Z."/>
            <person name="Huang L."/>
            <person name="Peng D.H."/>
            <person name="Luo Y.B."/>
            <person name="Zou S.Q."/>
            <person name="Chen S.P."/>
            <person name="Lan S."/>
            <person name="Tsai W.C."/>
            <person name="Van de Peer Y."/>
            <person name="Liu Z.J."/>
        </authorList>
    </citation>
    <scope>NUCLEOTIDE SEQUENCE [LARGE SCALE GENOMIC DNA]</scope>
    <source>
        <strain evidence="2">Lor287</strain>
    </source>
</reference>
<feature type="transmembrane region" description="Helical" evidence="1">
    <location>
        <begin position="6"/>
        <end position="29"/>
    </location>
</feature>
<dbReference type="Proteomes" id="UP001418222">
    <property type="component" value="Unassembled WGS sequence"/>
</dbReference>
<comment type="caution">
    <text evidence="2">The sequence shown here is derived from an EMBL/GenBank/DDBJ whole genome shotgun (WGS) entry which is preliminary data.</text>
</comment>
<keyword evidence="1" id="KW-1133">Transmembrane helix</keyword>
<keyword evidence="1" id="KW-0812">Transmembrane</keyword>
<proteinExistence type="predicted"/>
<dbReference type="AlphaFoldDB" id="A0AAP0C283"/>
<evidence type="ECO:0000313" key="2">
    <source>
        <dbReference type="EMBL" id="KAK8957897.1"/>
    </source>
</evidence>
<evidence type="ECO:0000313" key="3">
    <source>
        <dbReference type="Proteomes" id="UP001418222"/>
    </source>
</evidence>
<keyword evidence="1" id="KW-0472">Membrane</keyword>
<gene>
    <name evidence="2" type="ORF">KSP39_PZI001526</name>
</gene>
<dbReference type="PANTHER" id="PTHR46238">
    <property type="entry name" value="REVERSE TRANSCRIPTASE DOMAIN-CONTAINING PROTEIN"/>
    <property type="match status" value="1"/>
</dbReference>
<keyword evidence="3" id="KW-1185">Reference proteome</keyword>
<sequence length="115" mass="13730">MIRYILYFMIFFIHIQVDMSNVFFFTGMIEVLTRLDRIRNECITHKIEVAPMAEKMREARLKCCGHVQRIPLETPVGRCDSLLTTYVKRGRGRPTKTWNETIRKDKMYLSITKRL</sequence>
<evidence type="ECO:0000256" key="1">
    <source>
        <dbReference type="SAM" id="Phobius"/>
    </source>
</evidence>
<dbReference type="PANTHER" id="PTHR46238:SF8">
    <property type="entry name" value="ENDONUCLEASE_EXONUCLEASE_PHOSPHATASE DOMAIN-CONTAINING PROTEIN"/>
    <property type="match status" value="1"/>
</dbReference>
<accession>A0AAP0C283</accession>
<organism evidence="2 3">
    <name type="scientific">Platanthera zijinensis</name>
    <dbReference type="NCBI Taxonomy" id="2320716"/>
    <lineage>
        <taxon>Eukaryota</taxon>
        <taxon>Viridiplantae</taxon>
        <taxon>Streptophyta</taxon>
        <taxon>Embryophyta</taxon>
        <taxon>Tracheophyta</taxon>
        <taxon>Spermatophyta</taxon>
        <taxon>Magnoliopsida</taxon>
        <taxon>Liliopsida</taxon>
        <taxon>Asparagales</taxon>
        <taxon>Orchidaceae</taxon>
        <taxon>Orchidoideae</taxon>
        <taxon>Orchideae</taxon>
        <taxon>Orchidinae</taxon>
        <taxon>Platanthera</taxon>
    </lineage>
</organism>
<protein>
    <submittedName>
        <fullName evidence="2">Uncharacterized protein</fullName>
    </submittedName>
</protein>
<name>A0AAP0C283_9ASPA</name>
<dbReference type="EMBL" id="JBBWWQ010000001">
    <property type="protein sequence ID" value="KAK8957897.1"/>
    <property type="molecule type" value="Genomic_DNA"/>
</dbReference>